<protein>
    <recommendedName>
        <fullName evidence="5">Chorismate-utilising enzyme C-terminal domain-containing protein</fullName>
    </recommendedName>
</protein>
<accession>X1E544</accession>
<dbReference type="SUPFAM" id="SSF56322">
    <property type="entry name" value="ADC synthase"/>
    <property type="match status" value="1"/>
</dbReference>
<keyword evidence="3" id="KW-0460">Magnesium</keyword>
<dbReference type="EMBL" id="BART01034197">
    <property type="protein sequence ID" value="GAH15490.1"/>
    <property type="molecule type" value="Genomic_DNA"/>
</dbReference>
<dbReference type="AlphaFoldDB" id="X1E544"/>
<dbReference type="InterPro" id="IPR005801">
    <property type="entry name" value="ADC_synthase"/>
</dbReference>
<reference evidence="6" key="1">
    <citation type="journal article" date="2014" name="Front. Microbiol.">
        <title>High frequency of phylogenetically diverse reductive dehalogenase-homologous genes in deep subseafloor sedimentary metagenomes.</title>
        <authorList>
            <person name="Kawai M."/>
            <person name="Futagami T."/>
            <person name="Toyoda A."/>
            <person name="Takaki Y."/>
            <person name="Nishi S."/>
            <person name="Hori S."/>
            <person name="Arai W."/>
            <person name="Tsubouchi T."/>
            <person name="Morono Y."/>
            <person name="Uchiyama I."/>
            <person name="Ito T."/>
            <person name="Fujiyama A."/>
            <person name="Inagaki F."/>
            <person name="Takami H."/>
        </authorList>
    </citation>
    <scope>NUCLEOTIDE SEQUENCE</scope>
    <source>
        <strain evidence="6">Expedition CK06-06</strain>
    </source>
</reference>
<dbReference type="PANTHER" id="PTHR11236:SF48">
    <property type="entry name" value="ISOCHORISMATE SYNTHASE MENF"/>
    <property type="match status" value="1"/>
</dbReference>
<dbReference type="PRINTS" id="PR00095">
    <property type="entry name" value="ANTSNTHASEI"/>
</dbReference>
<dbReference type="GO" id="GO:0000162">
    <property type="term" value="P:L-tryptophan biosynthetic process"/>
    <property type="evidence" value="ECO:0007669"/>
    <property type="project" value="TreeGrafter"/>
</dbReference>
<name>X1E544_9ZZZZ</name>
<dbReference type="GO" id="GO:0046872">
    <property type="term" value="F:metal ion binding"/>
    <property type="evidence" value="ECO:0007669"/>
    <property type="project" value="UniProtKB-KW"/>
</dbReference>
<dbReference type="InterPro" id="IPR019999">
    <property type="entry name" value="Anth_synth_I-like"/>
</dbReference>
<sequence length="191" mass="21017">NVYRVLRSINPSPYMFYLSFGSLKLIGSSPEIMVRSEQGIVRIRPIAGTRKRGKDEQHDNSLIKDLLSDPKERAEHLMLVDLARNDLGRVCKMGTIKIDEFMVIEKYSHVMHIVSDCAGILEKGEDSFDVLRASFPAGTVSGAPKIGILPEKLAITSFDIPASFGLPGPGEITMYSGLSFLIVSISTLSFL</sequence>
<keyword evidence="2" id="KW-0479">Metal-binding</keyword>
<keyword evidence="4" id="KW-0456">Lyase</keyword>
<evidence type="ECO:0000313" key="6">
    <source>
        <dbReference type="EMBL" id="GAH15490.1"/>
    </source>
</evidence>
<dbReference type="PANTHER" id="PTHR11236">
    <property type="entry name" value="AMINOBENZOATE/ANTHRANILATE SYNTHASE"/>
    <property type="match status" value="1"/>
</dbReference>
<evidence type="ECO:0000256" key="3">
    <source>
        <dbReference type="ARBA" id="ARBA00022842"/>
    </source>
</evidence>
<dbReference type="GO" id="GO:0016829">
    <property type="term" value="F:lyase activity"/>
    <property type="evidence" value="ECO:0007669"/>
    <property type="project" value="UniProtKB-KW"/>
</dbReference>
<gene>
    <name evidence="6" type="ORF">S01H4_58529</name>
</gene>
<dbReference type="Gene3D" id="3.60.120.10">
    <property type="entry name" value="Anthranilate synthase"/>
    <property type="match status" value="1"/>
</dbReference>
<feature type="domain" description="Chorismate-utilising enzyme C-terminal" evidence="5">
    <location>
        <begin position="2"/>
        <end position="146"/>
    </location>
</feature>
<comment type="cofactor">
    <cofactor evidence="1">
        <name>Mg(2+)</name>
        <dbReference type="ChEBI" id="CHEBI:18420"/>
    </cofactor>
</comment>
<evidence type="ECO:0000256" key="2">
    <source>
        <dbReference type="ARBA" id="ARBA00022723"/>
    </source>
</evidence>
<dbReference type="Pfam" id="PF00425">
    <property type="entry name" value="Chorismate_bind"/>
    <property type="match status" value="1"/>
</dbReference>
<evidence type="ECO:0000256" key="4">
    <source>
        <dbReference type="ARBA" id="ARBA00023239"/>
    </source>
</evidence>
<organism evidence="6">
    <name type="scientific">marine sediment metagenome</name>
    <dbReference type="NCBI Taxonomy" id="412755"/>
    <lineage>
        <taxon>unclassified sequences</taxon>
        <taxon>metagenomes</taxon>
        <taxon>ecological metagenomes</taxon>
    </lineage>
</organism>
<evidence type="ECO:0000256" key="1">
    <source>
        <dbReference type="ARBA" id="ARBA00001946"/>
    </source>
</evidence>
<evidence type="ECO:0000259" key="5">
    <source>
        <dbReference type="Pfam" id="PF00425"/>
    </source>
</evidence>
<feature type="non-terminal residue" evidence="6">
    <location>
        <position position="1"/>
    </location>
</feature>
<dbReference type="InterPro" id="IPR015890">
    <property type="entry name" value="Chorismate_C"/>
</dbReference>
<proteinExistence type="predicted"/>
<comment type="caution">
    <text evidence="6">The sequence shown here is derived from an EMBL/GenBank/DDBJ whole genome shotgun (WGS) entry which is preliminary data.</text>
</comment>